<dbReference type="Proteomes" id="UP001596990">
    <property type="component" value="Unassembled WGS sequence"/>
</dbReference>
<evidence type="ECO:0000256" key="1">
    <source>
        <dbReference type="SAM" id="Phobius"/>
    </source>
</evidence>
<keyword evidence="1" id="KW-1133">Transmembrane helix</keyword>
<proteinExistence type="predicted"/>
<keyword evidence="1" id="KW-0472">Membrane</keyword>
<accession>A0ABW3KZ60</accession>
<feature type="transmembrane region" description="Helical" evidence="1">
    <location>
        <begin position="73"/>
        <end position="95"/>
    </location>
</feature>
<protein>
    <submittedName>
        <fullName evidence="2">DUF2975 domain-containing protein</fullName>
    </submittedName>
</protein>
<sequence length="190" mass="21046">MAKKKLTKFFSVGSKVLFYFFLVSGLLVTVLEAITIFNPKGKVAEGLGGFEPIYGTFNLTFDKEPALYDEQSFQLLSLADTVVLFAFVTLLFLLLHKLLKNVHEEQVFMYENVSLLFKLGLLVLVIGSVSTLLGEILSARALEQLTVTNADLSYTPFAFADFIITGIVLIVISVTLKKAVHAVKENEETI</sequence>
<organism evidence="2 3">
    <name type="scientific">Thalassobacillus hwangdonensis</name>
    <dbReference type="NCBI Taxonomy" id="546108"/>
    <lineage>
        <taxon>Bacteria</taxon>
        <taxon>Bacillati</taxon>
        <taxon>Bacillota</taxon>
        <taxon>Bacilli</taxon>
        <taxon>Bacillales</taxon>
        <taxon>Bacillaceae</taxon>
        <taxon>Thalassobacillus</taxon>
    </lineage>
</organism>
<comment type="caution">
    <text evidence="2">The sequence shown here is derived from an EMBL/GenBank/DDBJ whole genome shotgun (WGS) entry which is preliminary data.</text>
</comment>
<reference evidence="3" key="1">
    <citation type="journal article" date="2019" name="Int. J. Syst. Evol. Microbiol.">
        <title>The Global Catalogue of Microorganisms (GCM) 10K type strain sequencing project: providing services to taxonomists for standard genome sequencing and annotation.</title>
        <authorList>
            <consortium name="The Broad Institute Genomics Platform"/>
            <consortium name="The Broad Institute Genome Sequencing Center for Infectious Disease"/>
            <person name="Wu L."/>
            <person name="Ma J."/>
        </authorList>
    </citation>
    <scope>NUCLEOTIDE SEQUENCE [LARGE SCALE GENOMIC DNA]</scope>
    <source>
        <strain evidence="3">CCUG 56607</strain>
    </source>
</reference>
<name>A0ABW3KZ60_9BACI</name>
<dbReference type="Pfam" id="PF11188">
    <property type="entry name" value="DUF2975"/>
    <property type="match status" value="1"/>
</dbReference>
<keyword evidence="3" id="KW-1185">Reference proteome</keyword>
<feature type="transmembrane region" description="Helical" evidence="1">
    <location>
        <begin position="157"/>
        <end position="176"/>
    </location>
</feature>
<dbReference type="RefSeq" id="WP_386058558.1">
    <property type="nucleotide sequence ID" value="NZ_JBHTKL010000002.1"/>
</dbReference>
<keyword evidence="1" id="KW-0812">Transmembrane</keyword>
<evidence type="ECO:0000313" key="2">
    <source>
        <dbReference type="EMBL" id="MFD1019162.1"/>
    </source>
</evidence>
<feature type="transmembrane region" description="Helical" evidence="1">
    <location>
        <begin position="16"/>
        <end position="37"/>
    </location>
</feature>
<gene>
    <name evidence="2" type="ORF">ACFQ2J_08150</name>
</gene>
<evidence type="ECO:0000313" key="3">
    <source>
        <dbReference type="Proteomes" id="UP001596990"/>
    </source>
</evidence>
<dbReference type="InterPro" id="IPR021354">
    <property type="entry name" value="DUF2975"/>
</dbReference>
<dbReference type="EMBL" id="JBHTKL010000002">
    <property type="protein sequence ID" value="MFD1019162.1"/>
    <property type="molecule type" value="Genomic_DNA"/>
</dbReference>
<feature type="transmembrane region" description="Helical" evidence="1">
    <location>
        <begin position="115"/>
        <end position="137"/>
    </location>
</feature>